<comment type="caution">
    <text evidence="5">The sequence shown here is derived from an EMBL/GenBank/DDBJ whole genome shotgun (WGS) entry which is preliminary data.</text>
</comment>
<dbReference type="PANTHER" id="PTHR38445">
    <property type="entry name" value="HTH-TYPE TRANSCRIPTIONAL REPRESSOR YTRA"/>
    <property type="match status" value="1"/>
</dbReference>
<dbReference type="EMBL" id="JBHRZG010000013">
    <property type="protein sequence ID" value="MFC3833742.1"/>
    <property type="molecule type" value="Genomic_DNA"/>
</dbReference>
<dbReference type="RefSeq" id="WP_322473571.1">
    <property type="nucleotide sequence ID" value="NZ_JBHRZG010000013.1"/>
</dbReference>
<proteinExistence type="predicted"/>
<dbReference type="CDD" id="cd07377">
    <property type="entry name" value="WHTH_GntR"/>
    <property type="match status" value="1"/>
</dbReference>
<dbReference type="InterPro" id="IPR036388">
    <property type="entry name" value="WH-like_DNA-bd_sf"/>
</dbReference>
<evidence type="ECO:0000256" key="2">
    <source>
        <dbReference type="ARBA" id="ARBA00023125"/>
    </source>
</evidence>
<dbReference type="SUPFAM" id="SSF46785">
    <property type="entry name" value="Winged helix' DNA-binding domain"/>
    <property type="match status" value="1"/>
</dbReference>
<protein>
    <submittedName>
        <fullName evidence="5">GntR family transcriptional regulator</fullName>
    </submittedName>
</protein>
<dbReference type="PROSITE" id="PS50949">
    <property type="entry name" value="HTH_GNTR"/>
    <property type="match status" value="1"/>
</dbReference>
<dbReference type="InterPro" id="IPR036390">
    <property type="entry name" value="WH_DNA-bd_sf"/>
</dbReference>
<evidence type="ECO:0000259" key="4">
    <source>
        <dbReference type="PROSITE" id="PS50949"/>
    </source>
</evidence>
<dbReference type="InterPro" id="IPR000524">
    <property type="entry name" value="Tscrpt_reg_HTH_GntR"/>
</dbReference>
<accession>A0ABV7Z8J8</accession>
<evidence type="ECO:0000313" key="6">
    <source>
        <dbReference type="Proteomes" id="UP001595803"/>
    </source>
</evidence>
<keyword evidence="6" id="KW-1185">Reference proteome</keyword>
<dbReference type="PANTHER" id="PTHR38445:SF9">
    <property type="entry name" value="HTH-TYPE TRANSCRIPTIONAL REPRESSOR YTRA"/>
    <property type="match status" value="1"/>
</dbReference>
<sequence>MTNDGELLGLLRAGLEPNGSRPPYAQLHAALAHAIERGILRPGDPLPTVRALAADLGLAVNTVAKTYTALKHDGLTENRAGAGTTVARAAWSGTLDTREALLRWQQHTRNLLEAGVSAGALRTALDESTMGNVSPDGQDSGL</sequence>
<reference evidence="6" key="1">
    <citation type="journal article" date="2019" name="Int. J. Syst. Evol. Microbiol.">
        <title>The Global Catalogue of Microorganisms (GCM) 10K type strain sequencing project: providing services to taxonomists for standard genome sequencing and annotation.</title>
        <authorList>
            <consortium name="The Broad Institute Genomics Platform"/>
            <consortium name="The Broad Institute Genome Sequencing Center for Infectious Disease"/>
            <person name="Wu L."/>
            <person name="Ma J."/>
        </authorList>
    </citation>
    <scope>NUCLEOTIDE SEQUENCE [LARGE SCALE GENOMIC DNA]</scope>
    <source>
        <strain evidence="6">CCTCC AB 2017081</strain>
    </source>
</reference>
<evidence type="ECO:0000256" key="1">
    <source>
        <dbReference type="ARBA" id="ARBA00023015"/>
    </source>
</evidence>
<keyword evidence="3" id="KW-0804">Transcription</keyword>
<dbReference type="Gene3D" id="1.10.10.10">
    <property type="entry name" value="Winged helix-like DNA-binding domain superfamily/Winged helix DNA-binding domain"/>
    <property type="match status" value="1"/>
</dbReference>
<evidence type="ECO:0000313" key="5">
    <source>
        <dbReference type="EMBL" id="MFC3833742.1"/>
    </source>
</evidence>
<name>A0ABV7Z8J8_9DEIO</name>
<dbReference type="SMART" id="SM00345">
    <property type="entry name" value="HTH_GNTR"/>
    <property type="match status" value="1"/>
</dbReference>
<organism evidence="5 6">
    <name type="scientific">Deinococcus rufus</name>
    <dbReference type="NCBI Taxonomy" id="2136097"/>
    <lineage>
        <taxon>Bacteria</taxon>
        <taxon>Thermotogati</taxon>
        <taxon>Deinococcota</taxon>
        <taxon>Deinococci</taxon>
        <taxon>Deinococcales</taxon>
        <taxon>Deinococcaceae</taxon>
        <taxon>Deinococcus</taxon>
    </lineage>
</organism>
<dbReference type="Proteomes" id="UP001595803">
    <property type="component" value="Unassembled WGS sequence"/>
</dbReference>
<dbReference type="Pfam" id="PF00392">
    <property type="entry name" value="GntR"/>
    <property type="match status" value="1"/>
</dbReference>
<gene>
    <name evidence="5" type="ORF">ACFOSB_12820</name>
</gene>
<keyword evidence="1" id="KW-0805">Transcription regulation</keyword>
<evidence type="ECO:0000256" key="3">
    <source>
        <dbReference type="ARBA" id="ARBA00023163"/>
    </source>
</evidence>
<feature type="domain" description="HTH gntR-type" evidence="4">
    <location>
        <begin position="21"/>
        <end position="89"/>
    </location>
</feature>
<keyword evidence="2" id="KW-0238">DNA-binding</keyword>